<evidence type="ECO:0000256" key="1">
    <source>
        <dbReference type="SAM" id="MobiDB-lite"/>
    </source>
</evidence>
<comment type="caution">
    <text evidence="2">The sequence shown here is derived from an EMBL/GenBank/DDBJ whole genome shotgun (WGS) entry which is preliminary data.</text>
</comment>
<reference evidence="2 3" key="1">
    <citation type="submission" date="2021-04" db="EMBL/GenBank/DDBJ databases">
        <title>Genome analysis of Polyangium sp.</title>
        <authorList>
            <person name="Li Y."/>
            <person name="Wang J."/>
        </authorList>
    </citation>
    <scope>NUCLEOTIDE SEQUENCE [LARGE SCALE GENOMIC DNA]</scope>
    <source>
        <strain evidence="2 3">SDU14</strain>
    </source>
</reference>
<feature type="region of interest" description="Disordered" evidence="1">
    <location>
        <begin position="17"/>
        <end position="56"/>
    </location>
</feature>
<protein>
    <submittedName>
        <fullName evidence="2">Uncharacterized protein</fullName>
    </submittedName>
</protein>
<dbReference type="PROSITE" id="PS51257">
    <property type="entry name" value="PROKAR_LIPOPROTEIN"/>
    <property type="match status" value="1"/>
</dbReference>
<sequence>MKKVLASWLLGCALVACRKSPPPPEDKPTTAPTASASQAAAPPEPPQPKVPTLVPEPFEATKGKSAELYVIDGAKIVTEGLHVGRIEGERVAWIGDIPDDNHDIGGNYIRLVTGYWPDGVDVYYSGKRGYGWRPTIVPLTGKGARRTFGDDEHGAWIQGTARVGASTIVAAQDPMTGRHFATLRGPARKFEPITAEKGGCKPEEVPKSRQEPVPPALPYNWIGATGAGTFMTVGMLCNREKALAAEVWDQGGKSRIVELSPLTKTPGVVPVVIPGKGDELWLSTTPVIHYEAGTFEALPPIGAPLGKLFVSPTGKLHALAGRGIFRFDAGHWTRVANLPHPMKFKAMGMDAEGTFWVGYAGPAKLRASNGEPSLDDCTMPFVYLGEVPPPEGAESTFQKAIEALATFPALAEISGVEYAEGGAQHFGVMVKSKAQGDAVVAHLRANLPDPYADRICFAPRNARLIELKKN</sequence>
<dbReference type="RefSeq" id="WP_272458412.1">
    <property type="nucleotide sequence ID" value="NZ_JAGTJJ010000003.1"/>
</dbReference>
<organism evidence="2 3">
    <name type="scientific">Polyangium jinanense</name>
    <dbReference type="NCBI Taxonomy" id="2829994"/>
    <lineage>
        <taxon>Bacteria</taxon>
        <taxon>Pseudomonadati</taxon>
        <taxon>Myxococcota</taxon>
        <taxon>Polyangia</taxon>
        <taxon>Polyangiales</taxon>
        <taxon>Polyangiaceae</taxon>
        <taxon>Polyangium</taxon>
    </lineage>
</organism>
<proteinExistence type="predicted"/>
<dbReference type="AlphaFoldDB" id="A0A9X4AQ93"/>
<evidence type="ECO:0000313" key="3">
    <source>
        <dbReference type="Proteomes" id="UP001151081"/>
    </source>
</evidence>
<name>A0A9X4AQ93_9BACT</name>
<accession>A0A9X4AQ93</accession>
<dbReference type="EMBL" id="JAGTJJ010000003">
    <property type="protein sequence ID" value="MDC3980869.1"/>
    <property type="molecule type" value="Genomic_DNA"/>
</dbReference>
<feature type="compositionally biased region" description="Low complexity" evidence="1">
    <location>
        <begin position="29"/>
        <end position="41"/>
    </location>
</feature>
<dbReference type="Proteomes" id="UP001151081">
    <property type="component" value="Unassembled WGS sequence"/>
</dbReference>
<gene>
    <name evidence="2" type="ORF">KEG57_10200</name>
</gene>
<keyword evidence="3" id="KW-1185">Reference proteome</keyword>
<evidence type="ECO:0000313" key="2">
    <source>
        <dbReference type="EMBL" id="MDC3980869.1"/>
    </source>
</evidence>